<dbReference type="AlphaFoldDB" id="A0A645G781"/>
<sequence length="53" mass="6240">MIVPTKKITKTKVATTNDQILSGLFELFMRLIPVKLIYAYYIIIVFLSNHYFE</sequence>
<dbReference type="EMBL" id="VSSQ01070142">
    <property type="protein sequence ID" value="MPN22006.1"/>
    <property type="molecule type" value="Genomic_DNA"/>
</dbReference>
<proteinExistence type="predicted"/>
<protein>
    <submittedName>
        <fullName evidence="1">Uncharacterized protein</fullName>
    </submittedName>
</protein>
<reference evidence="1" key="1">
    <citation type="submission" date="2019-08" db="EMBL/GenBank/DDBJ databases">
        <authorList>
            <person name="Kucharzyk K."/>
            <person name="Murdoch R.W."/>
            <person name="Higgins S."/>
            <person name="Loffler F."/>
        </authorList>
    </citation>
    <scope>NUCLEOTIDE SEQUENCE</scope>
</reference>
<comment type="caution">
    <text evidence="1">The sequence shown here is derived from an EMBL/GenBank/DDBJ whole genome shotgun (WGS) entry which is preliminary data.</text>
</comment>
<organism evidence="1">
    <name type="scientific">bioreactor metagenome</name>
    <dbReference type="NCBI Taxonomy" id="1076179"/>
    <lineage>
        <taxon>unclassified sequences</taxon>
        <taxon>metagenomes</taxon>
        <taxon>ecological metagenomes</taxon>
    </lineage>
</organism>
<accession>A0A645G781</accession>
<evidence type="ECO:0000313" key="1">
    <source>
        <dbReference type="EMBL" id="MPN22006.1"/>
    </source>
</evidence>
<gene>
    <name evidence="1" type="ORF">SDC9_169389</name>
</gene>
<name>A0A645G781_9ZZZZ</name>